<dbReference type="RefSeq" id="WP_371754958.1">
    <property type="nucleotide sequence ID" value="NZ_JAYJLD010000023.1"/>
</dbReference>
<organism evidence="3 4">
    <name type="scientific">Ferviditalea candida</name>
    <dbReference type="NCBI Taxonomy" id="3108399"/>
    <lineage>
        <taxon>Bacteria</taxon>
        <taxon>Bacillati</taxon>
        <taxon>Bacillota</taxon>
        <taxon>Bacilli</taxon>
        <taxon>Bacillales</taxon>
        <taxon>Paenibacillaceae</taxon>
        <taxon>Ferviditalea</taxon>
    </lineage>
</organism>
<feature type="domain" description="CheW-like" evidence="2">
    <location>
        <begin position="87"/>
        <end position="227"/>
    </location>
</feature>
<dbReference type="EMBL" id="JAYJLD010000023">
    <property type="protein sequence ID" value="MEB3102834.1"/>
    <property type="molecule type" value="Genomic_DNA"/>
</dbReference>
<feature type="domain" description="CheW-like" evidence="2">
    <location>
        <begin position="253"/>
        <end position="395"/>
    </location>
</feature>
<proteinExistence type="predicted"/>
<feature type="compositionally biased region" description="Basic and acidic residues" evidence="1">
    <location>
        <begin position="7"/>
        <end position="20"/>
    </location>
</feature>
<sequence>MARGNRGNRDQSNLEKMKSEMRRKRQKAEPSFGQPADTGIKENAETHDVALENPMPPFGDTLLSMEGVSVAVAEERSPAAAVQTANKLELVVFKVGAEHFAFKLTHVREIVRVNELRTVPNAPEHVAGLCNLRGSILPVIDIRRRFHMPLKEYDDDSRIIVSDIDGKQAGIITDRISEVASVEASEVVEPPSHIRDHNEGYVTGIIVRNDRMIMVLDAEKIVSSSQLETAFENRKRANKDEELGNSAARADIVENLLFFHIANGFYALNLKHVKEILRYSGLTSVPNSHPYVEGVMSLRSSLLAVINPGKIFGVFDHRIHEDTRIVVIDAGTCSYGIVVDEVTEVVSVSRNQFFNPGRILNSNGLDCVNEFVKLGDDRGIAMALDPFKLISFADLSDIHLGTNEISRQTERPDDDLAKEQMNQNKIVAFKIGEEEYGVGIDCVREINNLGRIAAIPGAPDYMAGMTNLRGDIIPLMKLGTLLGMAEDNKRSLYKFLVVEHNQERIGIIVDSVSEVIGINNERLEEAPQALEAENQKKYIHQICKLNEGKRTVLLIDLPSILEFLQ</sequence>
<dbReference type="InterPro" id="IPR039315">
    <property type="entry name" value="CheW"/>
</dbReference>
<dbReference type="CDD" id="cd00732">
    <property type="entry name" value="CheW"/>
    <property type="match status" value="2"/>
</dbReference>
<gene>
    <name evidence="3" type="ORF">VF724_14330</name>
</gene>
<dbReference type="SMART" id="SM00260">
    <property type="entry name" value="CheW"/>
    <property type="match status" value="3"/>
</dbReference>
<evidence type="ECO:0000313" key="3">
    <source>
        <dbReference type="EMBL" id="MEB3102834.1"/>
    </source>
</evidence>
<dbReference type="PROSITE" id="PS50851">
    <property type="entry name" value="CHEW"/>
    <property type="match status" value="3"/>
</dbReference>
<comment type="caution">
    <text evidence="3">The sequence shown here is derived from an EMBL/GenBank/DDBJ whole genome shotgun (WGS) entry which is preliminary data.</text>
</comment>
<dbReference type="PANTHER" id="PTHR22617:SF23">
    <property type="entry name" value="CHEMOTAXIS PROTEIN CHEW"/>
    <property type="match status" value="1"/>
</dbReference>
<feature type="domain" description="CheW-like" evidence="2">
    <location>
        <begin position="423"/>
        <end position="565"/>
    </location>
</feature>
<evidence type="ECO:0000313" key="4">
    <source>
        <dbReference type="Proteomes" id="UP001310386"/>
    </source>
</evidence>
<dbReference type="InterPro" id="IPR002545">
    <property type="entry name" value="CheW-lke_dom"/>
</dbReference>
<dbReference type="Gene3D" id="2.40.50.180">
    <property type="entry name" value="CheA-289, Domain 4"/>
    <property type="match status" value="3"/>
</dbReference>
<evidence type="ECO:0000256" key="1">
    <source>
        <dbReference type="SAM" id="MobiDB-lite"/>
    </source>
</evidence>
<protein>
    <submittedName>
        <fullName evidence="3">Chemotaxis protein CheW</fullName>
    </submittedName>
</protein>
<accession>A0ABU5ZJZ2</accession>
<dbReference type="PANTHER" id="PTHR22617">
    <property type="entry name" value="CHEMOTAXIS SENSOR HISTIDINE KINASE-RELATED"/>
    <property type="match status" value="1"/>
</dbReference>
<dbReference type="SUPFAM" id="SSF50341">
    <property type="entry name" value="CheW-like"/>
    <property type="match status" value="3"/>
</dbReference>
<reference evidence="3" key="1">
    <citation type="submission" date="2023-12" db="EMBL/GenBank/DDBJ databases">
        <title>Fervidustalea candida gen. nov., sp. nov., a novel member of the family Paenibacillaceae isolated from a geothermal area.</title>
        <authorList>
            <person name="Li W.-J."/>
            <person name="Jiao J.-Y."/>
            <person name="Chen Y."/>
        </authorList>
    </citation>
    <scope>NUCLEOTIDE SEQUENCE</scope>
    <source>
        <strain evidence="3">SYSU GA230002</strain>
    </source>
</reference>
<evidence type="ECO:0000259" key="2">
    <source>
        <dbReference type="PROSITE" id="PS50851"/>
    </source>
</evidence>
<dbReference type="Proteomes" id="UP001310386">
    <property type="component" value="Unassembled WGS sequence"/>
</dbReference>
<keyword evidence="4" id="KW-1185">Reference proteome</keyword>
<feature type="region of interest" description="Disordered" evidence="1">
    <location>
        <begin position="1"/>
        <end position="40"/>
    </location>
</feature>
<dbReference type="InterPro" id="IPR036061">
    <property type="entry name" value="CheW-like_dom_sf"/>
</dbReference>
<dbReference type="Pfam" id="PF01584">
    <property type="entry name" value="CheW"/>
    <property type="match status" value="3"/>
</dbReference>
<name>A0ABU5ZJZ2_9BACL</name>
<dbReference type="Gene3D" id="2.30.30.40">
    <property type="entry name" value="SH3 Domains"/>
    <property type="match status" value="3"/>
</dbReference>